<proteinExistence type="predicted"/>
<evidence type="ECO:0000313" key="2">
    <source>
        <dbReference type="Proteomes" id="UP000008963"/>
    </source>
</evidence>
<keyword evidence="2" id="KW-1185">Reference proteome</keyword>
<protein>
    <submittedName>
        <fullName evidence="1">Uncharacterized protein</fullName>
    </submittedName>
</protein>
<accession>E1X5E0</accession>
<dbReference type="AlphaFoldDB" id="E1X5E0"/>
<sequence length="116" mass="13348">MDDQAQTRLSYELSHNDCEIRQAYNLTELEDIVGESPTLCLVIYLDTLHPNLYDIDIYKEMADQFFLVIIDALGEDLPRDELDEIPFTEIIGKDDEAALYDIDSFLNEFYGEESAA</sequence>
<dbReference type="Proteomes" id="UP000008963">
    <property type="component" value="Chromosome"/>
</dbReference>
<evidence type="ECO:0000313" key="1">
    <source>
        <dbReference type="EMBL" id="CBW27261.1"/>
    </source>
</evidence>
<name>E1X5E0_HALMS</name>
<dbReference type="STRING" id="862908.BMS_2468"/>
<reference evidence="2" key="1">
    <citation type="journal article" date="2013" name="ISME J.">
        <title>A small predatory core genome in the divergent marine Bacteriovorax marinus SJ and the terrestrial Bdellovibrio bacteriovorus.</title>
        <authorList>
            <person name="Crossman L.C."/>
            <person name="Chen H."/>
            <person name="Cerdeno-Tarraga A.M."/>
            <person name="Brooks K."/>
            <person name="Quail M.A."/>
            <person name="Pineiro S.A."/>
            <person name="Hobley L."/>
            <person name="Sockett R.E."/>
            <person name="Bentley S.D."/>
            <person name="Parkhill J."/>
            <person name="Williams H.N."/>
            <person name="Stine O.C."/>
        </authorList>
    </citation>
    <scope>NUCLEOTIDE SEQUENCE [LARGE SCALE GENOMIC DNA]</scope>
    <source>
        <strain evidence="2">ATCC BAA-682 / DSM 15412 / SJ</strain>
    </source>
</reference>
<gene>
    <name evidence="1" type="ordered locus">BMS_2468</name>
</gene>
<dbReference type="KEGG" id="bmx:BMS_2468"/>
<organism evidence="1 2">
    <name type="scientific">Halobacteriovorax marinus (strain ATCC BAA-682 / DSM 15412 / SJ)</name>
    <name type="common">Bacteriovorax marinus</name>
    <dbReference type="NCBI Taxonomy" id="862908"/>
    <lineage>
        <taxon>Bacteria</taxon>
        <taxon>Pseudomonadati</taxon>
        <taxon>Bdellovibrionota</taxon>
        <taxon>Bacteriovoracia</taxon>
        <taxon>Bacteriovoracales</taxon>
        <taxon>Halobacteriovoraceae</taxon>
        <taxon>Halobacteriovorax</taxon>
    </lineage>
</organism>
<dbReference type="PATRIC" id="fig|862908.3.peg.2354"/>
<dbReference type="EMBL" id="FQ312005">
    <property type="protein sequence ID" value="CBW27261.1"/>
    <property type="molecule type" value="Genomic_DNA"/>
</dbReference>
<dbReference type="HOGENOM" id="CLU_2093421_0_0_7"/>